<feature type="transmembrane region" description="Helical" evidence="1">
    <location>
        <begin position="336"/>
        <end position="357"/>
    </location>
</feature>
<accession>A0A222FHH5</accession>
<dbReference type="AlphaFoldDB" id="A0A222FHH5"/>
<keyword evidence="1" id="KW-1133">Transmembrane helix</keyword>
<dbReference type="SUPFAM" id="SSF82693">
    <property type="entry name" value="Multidrug efflux transporter AcrB pore domain, PN1, PN2, PC1 and PC2 subdomains"/>
    <property type="match status" value="2"/>
</dbReference>
<dbReference type="OrthoDB" id="5287122at2"/>
<organism evidence="2 3">
    <name type="scientific">Bacterioplanes sanyensis</name>
    <dbReference type="NCBI Taxonomy" id="1249553"/>
    <lineage>
        <taxon>Bacteria</taxon>
        <taxon>Pseudomonadati</taxon>
        <taxon>Pseudomonadota</taxon>
        <taxon>Gammaproteobacteria</taxon>
        <taxon>Oceanospirillales</taxon>
        <taxon>Oceanospirillaceae</taxon>
        <taxon>Bacterioplanes</taxon>
    </lineage>
</organism>
<dbReference type="PRINTS" id="PR00702">
    <property type="entry name" value="ACRIFLAVINRP"/>
</dbReference>
<dbReference type="Gene3D" id="3.30.70.1440">
    <property type="entry name" value="Multidrug efflux transporter AcrB pore domain"/>
    <property type="match status" value="1"/>
</dbReference>
<feature type="transmembrane region" description="Helical" evidence="1">
    <location>
        <begin position="393"/>
        <end position="417"/>
    </location>
</feature>
<protein>
    <submittedName>
        <fullName evidence="2">Acriflavine resistance protein B</fullName>
    </submittedName>
</protein>
<dbReference type="GO" id="GO:0005886">
    <property type="term" value="C:plasma membrane"/>
    <property type="evidence" value="ECO:0007669"/>
    <property type="project" value="TreeGrafter"/>
</dbReference>
<feature type="transmembrane region" description="Helical" evidence="1">
    <location>
        <begin position="362"/>
        <end position="381"/>
    </location>
</feature>
<reference evidence="2 3" key="1">
    <citation type="submission" date="2017-07" db="EMBL/GenBank/DDBJ databases">
        <title>Annotated genome sequence of Bacterioplanes sanyensis isolated from Red Sea.</title>
        <authorList>
            <person name="Rehman Z.U."/>
        </authorList>
    </citation>
    <scope>NUCLEOTIDE SEQUENCE [LARGE SCALE GENOMIC DNA]</scope>
    <source>
        <strain evidence="2 3">NV9</strain>
    </source>
</reference>
<dbReference type="Gene3D" id="3.30.70.1430">
    <property type="entry name" value="Multidrug efflux transporter AcrB pore domain"/>
    <property type="match status" value="2"/>
</dbReference>
<feature type="transmembrane region" description="Helical" evidence="1">
    <location>
        <begin position="998"/>
        <end position="1023"/>
    </location>
</feature>
<dbReference type="Gene3D" id="1.20.1640.10">
    <property type="entry name" value="Multidrug efflux transporter AcrB transmembrane domain"/>
    <property type="match status" value="2"/>
</dbReference>
<evidence type="ECO:0000256" key="1">
    <source>
        <dbReference type="SAM" id="Phobius"/>
    </source>
</evidence>
<dbReference type="InterPro" id="IPR027463">
    <property type="entry name" value="AcrB_DN_DC_subdom"/>
</dbReference>
<feature type="transmembrane region" description="Helical" evidence="1">
    <location>
        <begin position="544"/>
        <end position="567"/>
    </location>
</feature>
<dbReference type="Gene3D" id="3.30.2090.10">
    <property type="entry name" value="Multidrug efflux transporter AcrB TolC docking domain, DN and DC subdomains"/>
    <property type="match status" value="2"/>
</dbReference>
<dbReference type="SUPFAM" id="SSF82866">
    <property type="entry name" value="Multidrug efflux transporter AcrB transmembrane domain"/>
    <property type="match status" value="2"/>
</dbReference>
<dbReference type="KEGG" id="bsan:CHH28_05705"/>
<evidence type="ECO:0000313" key="2">
    <source>
        <dbReference type="EMBL" id="ASP38210.1"/>
    </source>
</evidence>
<keyword evidence="1" id="KW-0812">Transmembrane</keyword>
<feature type="transmembrane region" description="Helical" evidence="1">
    <location>
        <begin position="465"/>
        <end position="482"/>
    </location>
</feature>
<keyword evidence="1" id="KW-0472">Membrane</keyword>
<evidence type="ECO:0000313" key="3">
    <source>
        <dbReference type="Proteomes" id="UP000202440"/>
    </source>
</evidence>
<keyword evidence="3" id="KW-1185">Reference proteome</keyword>
<feature type="transmembrane region" description="Helical" evidence="1">
    <location>
        <begin position="920"/>
        <end position="942"/>
    </location>
</feature>
<dbReference type="Proteomes" id="UP000202440">
    <property type="component" value="Chromosome"/>
</dbReference>
<proteinExistence type="predicted"/>
<dbReference type="InterPro" id="IPR001036">
    <property type="entry name" value="Acrflvin-R"/>
</dbReference>
<dbReference type="SUPFAM" id="SSF82714">
    <property type="entry name" value="Multidrug efflux transporter AcrB TolC docking domain, DN and DC subdomains"/>
    <property type="match status" value="2"/>
</dbReference>
<name>A0A222FHH5_9GAMM</name>
<feature type="transmembrane region" description="Helical" evidence="1">
    <location>
        <begin position="969"/>
        <end position="986"/>
    </location>
</feature>
<feature type="transmembrane region" description="Helical" evidence="1">
    <location>
        <begin position="869"/>
        <end position="888"/>
    </location>
</feature>
<dbReference type="PANTHER" id="PTHR32063">
    <property type="match status" value="1"/>
</dbReference>
<gene>
    <name evidence="2" type="ORF">CHH28_05705</name>
</gene>
<dbReference type="Gene3D" id="3.30.70.1320">
    <property type="entry name" value="Multidrug efflux transporter AcrB pore domain like"/>
    <property type="match status" value="1"/>
</dbReference>
<sequence length="1048" mass="115178">MSANNQQGLIAWFVRNPVAANLLLLLVLILGVLQAGQLRREAFPGLESSSLTIQVQYDSGSAQQGEEGVAIKIEQQLQDVAGIKSIESESTDSQVTVTVEKLSDVDLDDLFNRVRDKVDAISTFPAEAKKPVMEKVQRSDHALWIQLSGSNERATLQQLAADLRSDLLADIDISGVELNGWLDPIIDIEVDEARLQAYGLSFADIEQAVQQGSSAGGRALINQADFYLQLGTQGQAYQAREFADLPLRYNADGVTIRLGDVAVVRDGYSDSDASLSRYNGDVSIALQIVSKGNTDISRAVDAAEAIVEQWRNSGRLPSNLELTTWYDRSEFINDRLALLADNALTGILLVFVLLALFLNTSVAFWVAMGLPFTFFGTLYFMGDDFLGLSLNEFTTFGFIMALGIVVDDAVVVGESIYTTRRQHGDSVGNTIIGTQRVAVPTLFGVLTTVAAFFALSLTSGPLGQLYAQFATVVAVCLLLSMVESKLILPSHLTHLNTRANASEHRLQRRWRRLQQALDDGLQWFIQHLYQPALRWALQHRYVSLLWALIIFTAIASLPITGAVRLSFFPALPGDTVSAYVTLHDDASHGMTHRALLQLEQAAYRAEQTLQSGADSGIGSLQLLTSGNRSGSVTIELNDQASYDLNQLKQAWQQQVGWPEGVKTLSIQSHSRLVSDLEIELRSSDEQQLQQATTALREHISALPAVSGVEDTMAAGQPSVMVHLNAKGKALGLTHEQLSLQLRQGFDGQVVQRFQRDTDEVEVTVRYPSDQREDMLDVFSAYVRLPSGQSIALDSVADLQMTHSRSTIQRIDGKRAFSVSADVDKSIQSSTELVMQLRQQLVVEFAQRFPAVELSFAGEAEHQDETQSSMLSLFFAALLIIYGLLAVPLKSYWQPLIIMMAIPFGILGAILGHWLNDIALGILSFNGIIALAGVVVNDSLLLVSRFNELRQHCHDWQEALVTACSSRLRAVLLTSLTTFAGLLPLLSETSFQAQFLIPAAVSLAYGIIFATLITLVLVPVLLWVQQDIALRWQRRWALKEPEDAQRTVG</sequence>
<dbReference type="Pfam" id="PF00873">
    <property type="entry name" value="ACR_tran"/>
    <property type="match status" value="1"/>
</dbReference>
<dbReference type="RefSeq" id="WP_094059409.1">
    <property type="nucleotide sequence ID" value="NZ_CP022530.1"/>
</dbReference>
<dbReference type="PANTHER" id="PTHR32063:SF33">
    <property type="entry name" value="RND SUPERFAMILY EFFLUX PUMP PERMEASE COMPONENT"/>
    <property type="match status" value="1"/>
</dbReference>
<feature type="transmembrane region" description="Helical" evidence="1">
    <location>
        <begin position="895"/>
        <end position="914"/>
    </location>
</feature>
<dbReference type="EMBL" id="CP022530">
    <property type="protein sequence ID" value="ASP38210.1"/>
    <property type="molecule type" value="Genomic_DNA"/>
</dbReference>
<feature type="transmembrane region" description="Helical" evidence="1">
    <location>
        <begin position="437"/>
        <end position="459"/>
    </location>
</feature>
<dbReference type="GO" id="GO:0042910">
    <property type="term" value="F:xenobiotic transmembrane transporter activity"/>
    <property type="evidence" value="ECO:0007669"/>
    <property type="project" value="TreeGrafter"/>
</dbReference>